<dbReference type="Proteomes" id="UP000176504">
    <property type="component" value="Unassembled WGS sequence"/>
</dbReference>
<feature type="compositionally biased region" description="Polar residues" evidence="1">
    <location>
        <begin position="41"/>
        <end position="54"/>
    </location>
</feature>
<proteinExistence type="predicted"/>
<gene>
    <name evidence="2" type="ORF">A3A78_02270</name>
</gene>
<organism evidence="2 3">
    <name type="scientific">candidate division WWE3 bacterium RIFCSPLOWO2_01_FULL_41_18</name>
    <dbReference type="NCBI Taxonomy" id="1802625"/>
    <lineage>
        <taxon>Bacteria</taxon>
        <taxon>Katanobacteria</taxon>
    </lineage>
</organism>
<comment type="caution">
    <text evidence="2">The sequence shown here is derived from an EMBL/GenBank/DDBJ whole genome shotgun (WGS) entry which is preliminary data.</text>
</comment>
<dbReference type="AlphaFoldDB" id="A0A1F4VFU8"/>
<dbReference type="EMBL" id="MEVI01000001">
    <property type="protein sequence ID" value="OGC55840.1"/>
    <property type="molecule type" value="Genomic_DNA"/>
</dbReference>
<evidence type="ECO:0000313" key="2">
    <source>
        <dbReference type="EMBL" id="OGC55840.1"/>
    </source>
</evidence>
<feature type="region of interest" description="Disordered" evidence="1">
    <location>
        <begin position="41"/>
        <end position="63"/>
    </location>
</feature>
<accession>A0A1F4VFU8</accession>
<reference evidence="2 3" key="1">
    <citation type="journal article" date="2016" name="Nat. Commun.">
        <title>Thousands of microbial genomes shed light on interconnected biogeochemical processes in an aquifer system.</title>
        <authorList>
            <person name="Anantharaman K."/>
            <person name="Brown C.T."/>
            <person name="Hug L.A."/>
            <person name="Sharon I."/>
            <person name="Castelle C.J."/>
            <person name="Probst A.J."/>
            <person name="Thomas B.C."/>
            <person name="Singh A."/>
            <person name="Wilkins M.J."/>
            <person name="Karaoz U."/>
            <person name="Brodie E.L."/>
            <person name="Williams K.H."/>
            <person name="Hubbard S.S."/>
            <person name="Banfield J.F."/>
        </authorList>
    </citation>
    <scope>NUCLEOTIDE SEQUENCE [LARGE SCALE GENOMIC DNA]</scope>
</reference>
<evidence type="ECO:0000313" key="3">
    <source>
        <dbReference type="Proteomes" id="UP000176504"/>
    </source>
</evidence>
<protein>
    <recommendedName>
        <fullName evidence="4">PsbP C-terminal domain-containing protein</fullName>
    </recommendedName>
</protein>
<evidence type="ECO:0000256" key="1">
    <source>
        <dbReference type="SAM" id="MobiDB-lite"/>
    </source>
</evidence>
<evidence type="ECO:0008006" key="4">
    <source>
        <dbReference type="Google" id="ProtNLM"/>
    </source>
</evidence>
<sequence length="232" mass="25644">MKIFQNKKLVIFVGVVVAVVLLTLVLISTGALKFNFTVSSTKPSVTTDQPSTQAPAEDKPLTKMPTQEVKLATRPTTFKDAGGNLEFSINLPVGWATAEDNRVDFVAASVTGEKFDNGQTFYANVNAVSGKHPSGVKTFSDYQAKWKDATLEQYPSMEFITDYSTKINDMDVYVFEVSNARADGFLLRQIQYVFFVNDDYALVMTGTTPLNSWTSYEDVIKKSVESVKPVSN</sequence>
<name>A0A1F4VFU8_UNCKA</name>
<dbReference type="Gene3D" id="3.40.1000.10">
    <property type="entry name" value="Mog1/PsbP, alpha/beta/alpha sandwich"/>
    <property type="match status" value="1"/>
</dbReference>